<dbReference type="EMBL" id="QXFU01000287">
    <property type="protein sequence ID" value="KAE9037782.1"/>
    <property type="molecule type" value="Genomic_DNA"/>
</dbReference>
<dbReference type="Proteomes" id="UP000429607">
    <property type="component" value="Unassembled WGS sequence"/>
</dbReference>
<organism evidence="3 5">
    <name type="scientific">Phytophthora rubi</name>
    <dbReference type="NCBI Taxonomy" id="129364"/>
    <lineage>
        <taxon>Eukaryota</taxon>
        <taxon>Sar</taxon>
        <taxon>Stramenopiles</taxon>
        <taxon>Oomycota</taxon>
        <taxon>Peronosporomycetes</taxon>
        <taxon>Peronosporales</taxon>
        <taxon>Peronosporaceae</taxon>
        <taxon>Phytophthora</taxon>
    </lineage>
</organism>
<evidence type="ECO:0000313" key="2">
    <source>
        <dbReference type="EMBL" id="KAE9042389.1"/>
    </source>
</evidence>
<dbReference type="Proteomes" id="UP000435112">
    <property type="component" value="Unassembled WGS sequence"/>
</dbReference>
<accession>A0A6A4FX33</accession>
<sequence>MKAIDAVNSESIRLYANIIDPLTQGCGKKPGSAGSVSASVDPWLDLSVRQDLELEPQLDLSVGQGLGPRLVMPVHRGQ</sequence>
<protein>
    <submittedName>
        <fullName evidence="3">Uncharacterized protein</fullName>
    </submittedName>
</protein>
<evidence type="ECO:0000313" key="6">
    <source>
        <dbReference type="Proteomes" id="UP000435112"/>
    </source>
</evidence>
<evidence type="ECO:0000313" key="3">
    <source>
        <dbReference type="EMBL" id="KAE9348543.1"/>
    </source>
</evidence>
<evidence type="ECO:0000313" key="4">
    <source>
        <dbReference type="Proteomes" id="UP000429607"/>
    </source>
</evidence>
<reference evidence="3 5" key="1">
    <citation type="submission" date="2018-08" db="EMBL/GenBank/DDBJ databases">
        <title>Genomic investigation of the strawberry pathogen Phytophthora fragariae indicates pathogenicity is determined by transcriptional variation in three key races.</title>
        <authorList>
            <person name="Adams T.M."/>
            <person name="Armitage A.D."/>
            <person name="Sobczyk M.K."/>
            <person name="Bates H.J."/>
            <person name="Dunwell J.M."/>
            <person name="Nellist C.F."/>
            <person name="Harrison R.J."/>
        </authorList>
    </citation>
    <scope>NUCLEOTIDE SEQUENCE [LARGE SCALE GENOMIC DNA]</scope>
    <source>
        <strain evidence="2 4">SCRP249</strain>
        <strain evidence="1 6">SCRP324</strain>
        <strain evidence="3 5">SCRP333</strain>
    </source>
</reference>
<comment type="caution">
    <text evidence="3">The sequence shown here is derived from an EMBL/GenBank/DDBJ whole genome shotgun (WGS) entry which is preliminary data.</text>
</comment>
<keyword evidence="5" id="KW-1185">Reference proteome</keyword>
<dbReference type="Proteomes" id="UP000434957">
    <property type="component" value="Unassembled WGS sequence"/>
</dbReference>
<dbReference type="EMBL" id="QXFT01000282">
    <property type="protein sequence ID" value="KAE9348543.1"/>
    <property type="molecule type" value="Genomic_DNA"/>
</dbReference>
<dbReference type="EMBL" id="QXFV01000289">
    <property type="protein sequence ID" value="KAE9042389.1"/>
    <property type="molecule type" value="Genomic_DNA"/>
</dbReference>
<evidence type="ECO:0000313" key="5">
    <source>
        <dbReference type="Proteomes" id="UP000434957"/>
    </source>
</evidence>
<gene>
    <name evidence="2" type="ORF">PR001_g6218</name>
    <name evidence="1" type="ORF">PR002_g6381</name>
    <name evidence="3" type="ORF">PR003_g6359</name>
</gene>
<proteinExistence type="predicted"/>
<name>A0A6A4FX33_9STRA</name>
<evidence type="ECO:0000313" key="1">
    <source>
        <dbReference type="EMBL" id="KAE9037782.1"/>
    </source>
</evidence>
<dbReference type="AlphaFoldDB" id="A0A6A4FX33"/>